<feature type="transmembrane region" description="Helical" evidence="2">
    <location>
        <begin position="288"/>
        <end position="309"/>
    </location>
</feature>
<accession>A0A173SPC4</accession>
<keyword evidence="2" id="KW-0812">Transmembrane</keyword>
<feature type="compositionally biased region" description="Low complexity" evidence="1">
    <location>
        <begin position="687"/>
        <end position="702"/>
    </location>
</feature>
<evidence type="ECO:0000256" key="1">
    <source>
        <dbReference type="SAM" id="MobiDB-lite"/>
    </source>
</evidence>
<feature type="compositionally biased region" description="Polar residues" evidence="1">
    <location>
        <begin position="666"/>
        <end position="686"/>
    </location>
</feature>
<name>A0A173SPC4_ANAHA</name>
<evidence type="ECO:0000256" key="2">
    <source>
        <dbReference type="SAM" id="Phobius"/>
    </source>
</evidence>
<proteinExistence type="predicted"/>
<feature type="region of interest" description="Disordered" evidence="1">
    <location>
        <begin position="394"/>
        <end position="446"/>
    </location>
</feature>
<evidence type="ECO:0000313" key="3">
    <source>
        <dbReference type="EMBL" id="CUM92544.1"/>
    </source>
</evidence>
<dbReference type="AlphaFoldDB" id="A0A173SPC4"/>
<feature type="transmembrane region" description="Helical" evidence="2">
    <location>
        <begin position="50"/>
        <end position="68"/>
    </location>
</feature>
<feature type="transmembrane region" description="Helical" evidence="2">
    <location>
        <begin position="197"/>
        <end position="217"/>
    </location>
</feature>
<feature type="transmembrane region" description="Helical" evidence="2">
    <location>
        <begin position="80"/>
        <end position="100"/>
    </location>
</feature>
<reference evidence="3 4" key="1">
    <citation type="submission" date="2015-09" db="EMBL/GenBank/DDBJ databases">
        <authorList>
            <consortium name="Pathogen Informatics"/>
        </authorList>
    </citation>
    <scope>NUCLEOTIDE SEQUENCE [LARGE SCALE GENOMIC DNA]</scope>
    <source>
        <strain evidence="3 4">2789STDY5834959</strain>
    </source>
</reference>
<feature type="compositionally biased region" description="Low complexity" evidence="1">
    <location>
        <begin position="409"/>
        <end position="421"/>
    </location>
</feature>
<dbReference type="EMBL" id="CYXY01000007">
    <property type="protein sequence ID" value="CUM92544.1"/>
    <property type="molecule type" value="Genomic_DNA"/>
</dbReference>
<protein>
    <recommendedName>
        <fullName evidence="5">TrbL/VirB6 plasmid conjugal transfer protein</fullName>
    </recommendedName>
</protein>
<feature type="region of interest" description="Disordered" evidence="1">
    <location>
        <begin position="655"/>
        <end position="718"/>
    </location>
</feature>
<feature type="transmembrane region" description="Helical" evidence="2">
    <location>
        <begin position="237"/>
        <end position="259"/>
    </location>
</feature>
<dbReference type="Proteomes" id="UP000095553">
    <property type="component" value="Unassembled WGS sequence"/>
</dbReference>
<dbReference type="RefSeq" id="WP_055072774.1">
    <property type="nucleotide sequence ID" value="NZ_CYXY01000007.1"/>
</dbReference>
<keyword evidence="2" id="KW-1133">Transmembrane helix</keyword>
<feature type="transmembrane region" description="Helical" evidence="2">
    <location>
        <begin position="12"/>
        <end position="38"/>
    </location>
</feature>
<evidence type="ECO:0000313" key="4">
    <source>
        <dbReference type="Proteomes" id="UP000095553"/>
    </source>
</evidence>
<evidence type="ECO:0008006" key="5">
    <source>
        <dbReference type="Google" id="ProtNLM"/>
    </source>
</evidence>
<gene>
    <name evidence="3" type="ORF">ERS852571_01419</name>
</gene>
<sequence length="718" mass="75995">MDWILNGIFKTFIGWITSVLDIYFSAILGALGVNLSVFESVFPLVKKLSIGIMAIALGVAFYIFIFQISKNLNPSSIDEAESPLSLLASFATAIFSVLAYKPLLNILLSFTTSSLTVLQSSKLTKILKKGLASDMFDSFYDALVKTSSSKSIVGKAIDSVKNTVGSVVGTHMPEQIAAIILVAYIYSKLYKMTKIMLRTYVGVGILTYLAPLPLACLSSRATKGVTKGFLQIYIEHLLSIILNCWFLRIVLDGFGAINFDSLSKMQSSMSGIQKIISDIMTSPVEKKFTTFAVIIVWSMMIGAFIDYAVTINIYIERMTGVGGLSIVPNGQSINPFKDNVVTKAATGAAAAVGGLAGSIAGTPLKSMKNMAGKAWEEKLKSEVQSMKEGNGFFGFGGSGINPTNPSPGPNDGNPNNGNPNNGSGGAAMGGSKPLKQNAIDGKKSMEPFSPAVENAKQAGMYSLLHKPLSGKNAKKQMAAAMKDKNGFMDPYGEGKEYLDKLKNGKSKEDQNKLDNSLVFDAGKDGMQIMSDIESDGKGKITATMNGENIELFNDDAQGSATESGNLDASVDIGGQTMSYDSSKCPTFHKMMGGITFDESEIVSSEASNSGSMGTVGNSTSSGTYTCSETVFGGASNDVLGNESVGGFGSGSNYAHSKSSLDDINSRIYNPGSSQTYDDFTVGNNNASSSGGPLESSKSGPKPSSDDKDVNTDQSDIEF</sequence>
<keyword evidence="2" id="KW-0472">Membrane</keyword>
<organism evidence="3 4">
    <name type="scientific">Anaerostipes hadrus</name>
    <dbReference type="NCBI Taxonomy" id="649756"/>
    <lineage>
        <taxon>Bacteria</taxon>
        <taxon>Bacillati</taxon>
        <taxon>Bacillota</taxon>
        <taxon>Clostridia</taxon>
        <taxon>Lachnospirales</taxon>
        <taxon>Lachnospiraceae</taxon>
        <taxon>Anaerostipes</taxon>
    </lineage>
</organism>